<proteinExistence type="predicted"/>
<dbReference type="Proteomes" id="UP000184518">
    <property type="component" value="Unassembled WGS sequence"/>
</dbReference>
<sequence length="148" mass="17573">MNIFKLREEVINLANIGEILYTLPKSDKDYKNNIFISNNKIESVRYSNFIAKTILNLHHGIFSQNTFELLNTYAIQDVELQNTTCRSAIIENMFFTIYGGKPDFNRIINQPIYSQNLNKMFSPFYFIEAFDLMFDPDEYRRKVINRIF</sequence>
<dbReference type="RefSeq" id="WP_072952854.1">
    <property type="nucleotide sequence ID" value="NZ_FQUT01000001.1"/>
</dbReference>
<evidence type="ECO:0000313" key="1">
    <source>
        <dbReference type="EMBL" id="SHE46916.1"/>
    </source>
</evidence>
<protein>
    <submittedName>
        <fullName evidence="1">Uncharacterized protein</fullName>
    </submittedName>
</protein>
<evidence type="ECO:0000313" key="2">
    <source>
        <dbReference type="Proteomes" id="UP000184518"/>
    </source>
</evidence>
<organism evidence="1 2">
    <name type="scientific">Chryseobacterium arachidis</name>
    <dbReference type="NCBI Taxonomy" id="1416778"/>
    <lineage>
        <taxon>Bacteria</taxon>
        <taxon>Pseudomonadati</taxon>
        <taxon>Bacteroidota</taxon>
        <taxon>Flavobacteriia</taxon>
        <taxon>Flavobacteriales</taxon>
        <taxon>Weeksellaceae</taxon>
        <taxon>Chryseobacterium group</taxon>
        <taxon>Chryseobacterium</taxon>
    </lineage>
</organism>
<dbReference type="AlphaFoldDB" id="A0A1M4TR85"/>
<name>A0A1M4TR85_9FLAO</name>
<accession>A0A1M4TR85</accession>
<dbReference type="STRING" id="1416778.SAMN05443633_101303"/>
<keyword evidence="2" id="KW-1185">Reference proteome</keyword>
<dbReference type="EMBL" id="FQUT01000001">
    <property type="protein sequence ID" value="SHE46916.1"/>
    <property type="molecule type" value="Genomic_DNA"/>
</dbReference>
<reference evidence="2" key="1">
    <citation type="submission" date="2016-11" db="EMBL/GenBank/DDBJ databases">
        <authorList>
            <person name="Varghese N."/>
            <person name="Submissions S."/>
        </authorList>
    </citation>
    <scope>NUCLEOTIDE SEQUENCE [LARGE SCALE GENOMIC DNA]</scope>
    <source>
        <strain evidence="2">DSM 27619</strain>
    </source>
</reference>
<gene>
    <name evidence="1" type="ORF">SAMN05443633_101303</name>
</gene>